<comment type="caution">
    <text evidence="7">The sequence shown here is derived from an EMBL/GenBank/DDBJ whole genome shotgun (WGS) entry which is preliminary data.</text>
</comment>
<accession>A0AAV8G3H7</accession>
<evidence type="ECO:0000256" key="3">
    <source>
        <dbReference type="ARBA" id="ARBA00023002"/>
    </source>
</evidence>
<dbReference type="InterPro" id="IPR005123">
    <property type="entry name" value="Oxoglu/Fe-dep_dioxygenase_dom"/>
</dbReference>
<keyword evidence="2 5" id="KW-0479">Metal-binding</keyword>
<dbReference type="Gene3D" id="2.60.120.330">
    <property type="entry name" value="B-lactam Antibiotic, Isopenicillin N Synthase, Chain"/>
    <property type="match status" value="1"/>
</dbReference>
<dbReference type="AlphaFoldDB" id="A0AAV8G3H7"/>
<proteinExistence type="inferred from homology"/>
<evidence type="ECO:0000256" key="4">
    <source>
        <dbReference type="ARBA" id="ARBA00023004"/>
    </source>
</evidence>
<evidence type="ECO:0000256" key="2">
    <source>
        <dbReference type="ARBA" id="ARBA00022723"/>
    </source>
</evidence>
<dbReference type="InterPro" id="IPR050231">
    <property type="entry name" value="Iron_ascorbate_oxido_reductase"/>
</dbReference>
<comment type="similarity">
    <text evidence="5">Belongs to the iron/ascorbate-dependent oxidoreductase family.</text>
</comment>
<protein>
    <submittedName>
        <fullName evidence="7">Gibberellin 3-beta-dioxygenase 2-3</fullName>
    </submittedName>
</protein>
<dbReference type="InterPro" id="IPR026992">
    <property type="entry name" value="DIOX_N"/>
</dbReference>
<dbReference type="Pfam" id="PF14226">
    <property type="entry name" value="DIOX_N"/>
    <property type="match status" value="1"/>
</dbReference>
<evidence type="ECO:0000259" key="6">
    <source>
        <dbReference type="PROSITE" id="PS51471"/>
    </source>
</evidence>
<feature type="domain" description="Fe2OG dioxygenase" evidence="6">
    <location>
        <begin position="196"/>
        <end position="302"/>
    </location>
</feature>
<dbReference type="SUPFAM" id="SSF51197">
    <property type="entry name" value="Clavaminate synthase-like"/>
    <property type="match status" value="1"/>
</dbReference>
<gene>
    <name evidence="7" type="ORF">LUZ62_048909</name>
</gene>
<sequence length="384" mass="43303">MASQASHSELKLHQPENFQFNSVPDSHDWLYLYDHPFADPIGPDSVPVIDLTYSKLIEKIGKACEEWGVFLITSHGIQPELLNQLGSQIHRLFALPTEVKLKVAKTEARMPGYGGVPSARFFPKFTWSEGFSITSSPREHAQKLWPDDYSSFCEVIEEYKKITRQLGCRLMHIMLLSLGLTEEEINHTAIGDSNKILTSMHLNSYPACPNPDRALGLVPHTDPGLVTILYQDGVSGLQVLRHKDGNGPARWVTVPFIPGTLVVNMGDLMHVLSNGRFHNVLHRAVVNKTDQRLSAGQFFVPPVDVNVGPLNRLITGSQPVYKSVPWLEYWKLRETLYDESLQAIKVDGHGKEEGEESTCKPRNFGFEHHFDLDKRIGARSNRYK</sequence>
<name>A0AAV8G3H7_9POAL</name>
<dbReference type="Proteomes" id="UP001140206">
    <property type="component" value="Chromosome 2"/>
</dbReference>
<dbReference type="Pfam" id="PF03171">
    <property type="entry name" value="2OG-FeII_Oxy"/>
    <property type="match status" value="1"/>
</dbReference>
<evidence type="ECO:0000313" key="7">
    <source>
        <dbReference type="EMBL" id="KAJ4797663.1"/>
    </source>
</evidence>
<keyword evidence="3 5" id="KW-0560">Oxidoreductase</keyword>
<dbReference type="GO" id="GO:0016491">
    <property type="term" value="F:oxidoreductase activity"/>
    <property type="evidence" value="ECO:0007669"/>
    <property type="project" value="UniProtKB-KW"/>
</dbReference>
<dbReference type="EMBL" id="JAMFTS010000002">
    <property type="protein sequence ID" value="KAJ4797663.1"/>
    <property type="molecule type" value="Genomic_DNA"/>
</dbReference>
<dbReference type="PANTHER" id="PTHR47990">
    <property type="entry name" value="2-OXOGLUTARATE (2OG) AND FE(II)-DEPENDENT OXYGENASE SUPERFAMILY PROTEIN-RELATED"/>
    <property type="match status" value="1"/>
</dbReference>
<evidence type="ECO:0000256" key="1">
    <source>
        <dbReference type="ARBA" id="ARBA00001961"/>
    </source>
</evidence>
<evidence type="ECO:0000313" key="8">
    <source>
        <dbReference type="Proteomes" id="UP001140206"/>
    </source>
</evidence>
<keyword evidence="4 5" id="KW-0408">Iron</keyword>
<dbReference type="PROSITE" id="PS51471">
    <property type="entry name" value="FE2OG_OXY"/>
    <property type="match status" value="1"/>
</dbReference>
<reference evidence="7" key="1">
    <citation type="submission" date="2022-08" db="EMBL/GenBank/DDBJ databases">
        <authorList>
            <person name="Marques A."/>
        </authorList>
    </citation>
    <scope>NUCLEOTIDE SEQUENCE</scope>
    <source>
        <strain evidence="7">RhyPub2mFocal</strain>
        <tissue evidence="7">Leaves</tissue>
    </source>
</reference>
<organism evidence="7 8">
    <name type="scientific">Rhynchospora pubera</name>
    <dbReference type="NCBI Taxonomy" id="906938"/>
    <lineage>
        <taxon>Eukaryota</taxon>
        <taxon>Viridiplantae</taxon>
        <taxon>Streptophyta</taxon>
        <taxon>Embryophyta</taxon>
        <taxon>Tracheophyta</taxon>
        <taxon>Spermatophyta</taxon>
        <taxon>Magnoliopsida</taxon>
        <taxon>Liliopsida</taxon>
        <taxon>Poales</taxon>
        <taxon>Cyperaceae</taxon>
        <taxon>Cyperoideae</taxon>
        <taxon>Rhynchosporeae</taxon>
        <taxon>Rhynchospora</taxon>
    </lineage>
</organism>
<comment type="cofactor">
    <cofactor evidence="1">
        <name>L-ascorbate</name>
        <dbReference type="ChEBI" id="CHEBI:38290"/>
    </cofactor>
</comment>
<dbReference type="InterPro" id="IPR027443">
    <property type="entry name" value="IPNS-like_sf"/>
</dbReference>
<keyword evidence="8" id="KW-1185">Reference proteome</keyword>
<dbReference type="GO" id="GO:0046872">
    <property type="term" value="F:metal ion binding"/>
    <property type="evidence" value="ECO:0007669"/>
    <property type="project" value="UniProtKB-KW"/>
</dbReference>
<evidence type="ECO:0000256" key="5">
    <source>
        <dbReference type="RuleBase" id="RU003682"/>
    </source>
</evidence>
<dbReference type="InterPro" id="IPR044861">
    <property type="entry name" value="IPNS-like_FE2OG_OXY"/>
</dbReference>